<dbReference type="GO" id="GO:0005829">
    <property type="term" value="C:cytosol"/>
    <property type="evidence" value="ECO:0007669"/>
    <property type="project" value="TreeGrafter"/>
</dbReference>
<dbReference type="Pfam" id="PF08282">
    <property type="entry name" value="Hydrolase_3"/>
    <property type="match status" value="1"/>
</dbReference>
<evidence type="ECO:0000313" key="1">
    <source>
        <dbReference type="EMBL" id="SFD23934.1"/>
    </source>
</evidence>
<dbReference type="PANTHER" id="PTHR10000">
    <property type="entry name" value="PHOSPHOSERINE PHOSPHATASE"/>
    <property type="match status" value="1"/>
</dbReference>
<protein>
    <submittedName>
        <fullName evidence="1">Cof subfamily of IIB subfamily of haloacid dehalogenase superfamily/HAD-superfamily hydrolase, subfamily IIB</fullName>
    </submittedName>
</protein>
<accession>A0A1I1QP95</accession>
<evidence type="ECO:0000313" key="2">
    <source>
        <dbReference type="Proteomes" id="UP000182192"/>
    </source>
</evidence>
<proteinExistence type="predicted"/>
<dbReference type="Proteomes" id="UP000182192">
    <property type="component" value="Unassembled WGS sequence"/>
</dbReference>
<sequence length="282" mass="32659">MMGERWLSQGYKIISFDLDDTLLMPNKRISKEAIEWIKQYQKKGGIVVLASGRDISTIIPYLDQLQMKKGQKGYIISSSGAYLWDLKKDTLDEFVSFSVEDAKAIIDGLLTQSNNCNPMIVCKNMNYIVKSQIYWKDKIKSFFMRCKRRQIRIIPTAMIESIKNHIEKIRVRFDESMDYNHCISNVDKAHYRLIERKHIDYFHDGIDKATALMKVLEKESISPEEVLVFGDDENDITCFENFPYTVAMGNAVSEIQGLAWRKTRSNSENGVYDFLVTNEVSV</sequence>
<dbReference type="GO" id="GO:0000287">
    <property type="term" value="F:magnesium ion binding"/>
    <property type="evidence" value="ECO:0007669"/>
    <property type="project" value="TreeGrafter"/>
</dbReference>
<organism evidence="1 2">
    <name type="scientific">Ruminococcus albus</name>
    <dbReference type="NCBI Taxonomy" id="1264"/>
    <lineage>
        <taxon>Bacteria</taxon>
        <taxon>Bacillati</taxon>
        <taxon>Bacillota</taxon>
        <taxon>Clostridia</taxon>
        <taxon>Eubacteriales</taxon>
        <taxon>Oscillospiraceae</taxon>
        <taxon>Ruminococcus</taxon>
    </lineage>
</organism>
<dbReference type="InterPro" id="IPR023214">
    <property type="entry name" value="HAD_sf"/>
</dbReference>
<dbReference type="EMBL" id="FOKQ01000051">
    <property type="protein sequence ID" value="SFD23934.1"/>
    <property type="molecule type" value="Genomic_DNA"/>
</dbReference>
<dbReference type="OrthoDB" id="9781413at2"/>
<dbReference type="AlphaFoldDB" id="A0A1I1QP95"/>
<dbReference type="InterPro" id="IPR036412">
    <property type="entry name" value="HAD-like_sf"/>
</dbReference>
<dbReference type="InterPro" id="IPR006379">
    <property type="entry name" value="HAD-SF_hydro_IIB"/>
</dbReference>
<gene>
    <name evidence="1" type="ORF">SAMN02910406_03462</name>
</gene>
<dbReference type="Gene3D" id="3.40.50.1000">
    <property type="entry name" value="HAD superfamily/HAD-like"/>
    <property type="match status" value="1"/>
</dbReference>
<dbReference type="SUPFAM" id="SSF56784">
    <property type="entry name" value="HAD-like"/>
    <property type="match status" value="1"/>
</dbReference>
<dbReference type="GO" id="GO:0016791">
    <property type="term" value="F:phosphatase activity"/>
    <property type="evidence" value="ECO:0007669"/>
    <property type="project" value="TreeGrafter"/>
</dbReference>
<dbReference type="Gene3D" id="3.30.1240.10">
    <property type="match status" value="1"/>
</dbReference>
<name>A0A1I1QP95_RUMAL</name>
<keyword evidence="1" id="KW-0378">Hydrolase</keyword>
<dbReference type="NCBIfam" id="TIGR01484">
    <property type="entry name" value="HAD-SF-IIB"/>
    <property type="match status" value="1"/>
</dbReference>
<dbReference type="PANTHER" id="PTHR10000:SF8">
    <property type="entry name" value="HAD SUPERFAMILY HYDROLASE-LIKE, TYPE 3"/>
    <property type="match status" value="1"/>
</dbReference>
<reference evidence="1 2" key="1">
    <citation type="submission" date="2016-10" db="EMBL/GenBank/DDBJ databases">
        <authorList>
            <person name="de Groot N.N."/>
        </authorList>
    </citation>
    <scope>NUCLEOTIDE SEQUENCE [LARGE SCALE GENOMIC DNA]</scope>
    <source>
        <strain evidence="1 2">AR67</strain>
    </source>
</reference>